<dbReference type="GO" id="GO:0015031">
    <property type="term" value="P:protein transport"/>
    <property type="evidence" value="ECO:0000318"/>
    <property type="project" value="GO_Central"/>
</dbReference>
<reference evidence="2 3" key="2">
    <citation type="journal article" date="2011" name="PLoS Genet.">
        <title>Caenorhabditis briggsae recombinant inbred line genotypes reveal inter-strain incompatibility and the evolution of recombination.</title>
        <authorList>
            <person name="Ross J.A."/>
            <person name="Koboldt D.C."/>
            <person name="Staisch J.E."/>
            <person name="Chamberlin H.M."/>
            <person name="Gupta B.P."/>
            <person name="Miller R.D."/>
            <person name="Baird S.E."/>
            <person name="Haag E.S."/>
        </authorList>
    </citation>
    <scope>NUCLEOTIDE SEQUENCE [LARGE SCALE GENOMIC DNA]</scope>
    <source>
        <strain evidence="2 3">AF16</strain>
    </source>
</reference>
<dbReference type="InterPro" id="IPR050357">
    <property type="entry name" value="Arrestin_domain-protein"/>
</dbReference>
<dbReference type="OMA" id="VIPEGHH"/>
<dbReference type="STRING" id="6238.A8WTK5"/>
<evidence type="ECO:0000313" key="2">
    <source>
        <dbReference type="EMBL" id="CAP23817.2"/>
    </source>
</evidence>
<dbReference type="InterPro" id="IPR011022">
    <property type="entry name" value="Arrestin_C-like"/>
</dbReference>
<feature type="domain" description="Arrestin C-terminal-like" evidence="1">
    <location>
        <begin position="201"/>
        <end position="327"/>
    </location>
</feature>
<dbReference type="PANTHER" id="PTHR11188">
    <property type="entry name" value="ARRESTIN DOMAIN CONTAINING PROTEIN"/>
    <property type="match status" value="1"/>
</dbReference>
<dbReference type="PANTHER" id="PTHR11188:SF81">
    <property type="entry name" value="ARRESTIN C-TERMINAL-LIKE DOMAIN-CONTAINING PROTEIN"/>
    <property type="match status" value="1"/>
</dbReference>
<dbReference type="AlphaFoldDB" id="A8WTK5"/>
<dbReference type="GO" id="GO:0005737">
    <property type="term" value="C:cytoplasm"/>
    <property type="evidence" value="ECO:0000318"/>
    <property type="project" value="GO_Central"/>
</dbReference>
<dbReference type="SMART" id="SM01017">
    <property type="entry name" value="Arrestin_C"/>
    <property type="match status" value="1"/>
</dbReference>
<protein>
    <submittedName>
        <fullName evidence="2">Protein CBR-ARRD-10</fullName>
    </submittedName>
</protein>
<sequence length="435" mass="48878">MKHKRAIRLLVPDRPLRAGSVRNPKKKPPPFSFSPPKELVELSLRIPNAVQILESNAVFEGVCRATFSGQDSQHTLIKEKLHIPFSAIQLATTKAKPNLGYFRKFLVFQGVDVIPEGHHRLPIFLNVPHHMPGTFNGKFGAIVYRFLVKLKVKRFSSGDEGTIECEKAVDVLGRVSLDQQPSFAQPVSIDRHVKKKAFFMNRLEAHIKFEIERAAYTVGEHILVAGEIKNEHLSNPIKHASLELRQHILYQSGDAQRSDSRLITKLILGSVPPNESFAVFHSFQVPFDCYPSLCWNGNPVQVTYELLLTNTGCFEIGTPVFLGNCGSPSASRRSLMYPESTSVGGDAPSTTYYCTPPTEMSFSADPPPYSTFGKADPVFIPIHMLKTPYRPFAPTYHMPGMFHPQGPPKYDYNYNHRMAPESPPPPRFLKIEEIE</sequence>
<dbReference type="FunCoup" id="A8WTK5">
    <property type="interactions" value="204"/>
</dbReference>
<accession>A8WTK5</accession>
<dbReference type="Proteomes" id="UP000008549">
    <property type="component" value="Unassembled WGS sequence"/>
</dbReference>
<reference evidence="2 3" key="1">
    <citation type="journal article" date="2003" name="PLoS Biol.">
        <title>The genome sequence of Caenorhabditis briggsae: a platform for comparative genomics.</title>
        <authorList>
            <person name="Stein L.D."/>
            <person name="Bao Z."/>
            <person name="Blasiar D."/>
            <person name="Blumenthal T."/>
            <person name="Brent M.R."/>
            <person name="Chen N."/>
            <person name="Chinwalla A."/>
            <person name="Clarke L."/>
            <person name="Clee C."/>
            <person name="Coghlan A."/>
            <person name="Coulson A."/>
            <person name="D'Eustachio P."/>
            <person name="Fitch D.H."/>
            <person name="Fulton L.A."/>
            <person name="Fulton R.E."/>
            <person name="Griffiths-Jones S."/>
            <person name="Harris T.W."/>
            <person name="Hillier L.W."/>
            <person name="Kamath R."/>
            <person name="Kuwabara P.E."/>
            <person name="Mardis E.R."/>
            <person name="Marra M.A."/>
            <person name="Miner T.L."/>
            <person name="Minx P."/>
            <person name="Mullikin J.C."/>
            <person name="Plumb R.W."/>
            <person name="Rogers J."/>
            <person name="Schein J.E."/>
            <person name="Sohrmann M."/>
            <person name="Spieth J."/>
            <person name="Stajich J.E."/>
            <person name="Wei C."/>
            <person name="Willey D."/>
            <person name="Wilson R.K."/>
            <person name="Durbin R."/>
            <person name="Waterston R.H."/>
        </authorList>
    </citation>
    <scope>NUCLEOTIDE SEQUENCE [LARGE SCALE GENOMIC DNA]</scope>
    <source>
        <strain evidence="2 3">AF16</strain>
    </source>
</reference>
<proteinExistence type="predicted"/>
<dbReference type="Pfam" id="PF02752">
    <property type="entry name" value="Arrestin_C"/>
    <property type="match status" value="1"/>
</dbReference>
<evidence type="ECO:0000313" key="4">
    <source>
        <dbReference type="WormBase" id="CBG02761"/>
    </source>
</evidence>
<evidence type="ECO:0000313" key="3">
    <source>
        <dbReference type="Proteomes" id="UP000008549"/>
    </source>
</evidence>
<dbReference type="InterPro" id="IPR014752">
    <property type="entry name" value="Arrestin-like_C"/>
</dbReference>
<evidence type="ECO:0000259" key="1">
    <source>
        <dbReference type="SMART" id="SM01017"/>
    </source>
</evidence>
<dbReference type="WormBase" id="CBG02761">
    <property type="protein sequence ID" value="CBP45183"/>
    <property type="gene ID" value="WBGene00025752"/>
    <property type="gene designation" value="Cbr-arrd-10"/>
</dbReference>
<dbReference type="HOGENOM" id="CLU_051560_0_0_1"/>
<gene>
    <name evidence="4" type="primary">arrd-10</name>
    <name evidence="2" type="synonym">Cbr-arrd-10</name>
    <name evidence="4" type="ORF">CBG02761</name>
    <name evidence="2" type="ORF">CBG_02761</name>
</gene>
<dbReference type="eggNOG" id="KOG3780">
    <property type="taxonomic scope" value="Eukaryota"/>
</dbReference>
<dbReference type="Gene3D" id="2.60.40.640">
    <property type="match status" value="2"/>
</dbReference>
<dbReference type="InParanoid" id="A8WTK5"/>
<name>A8WTK5_CAEBR</name>
<organism evidence="2 3">
    <name type="scientific">Caenorhabditis briggsae</name>
    <dbReference type="NCBI Taxonomy" id="6238"/>
    <lineage>
        <taxon>Eukaryota</taxon>
        <taxon>Metazoa</taxon>
        <taxon>Ecdysozoa</taxon>
        <taxon>Nematoda</taxon>
        <taxon>Chromadorea</taxon>
        <taxon>Rhabditida</taxon>
        <taxon>Rhabditina</taxon>
        <taxon>Rhabditomorpha</taxon>
        <taxon>Rhabditoidea</taxon>
        <taxon>Rhabditidae</taxon>
        <taxon>Peloderinae</taxon>
        <taxon>Caenorhabditis</taxon>
    </lineage>
</organism>
<keyword evidence="3" id="KW-1185">Reference proteome</keyword>
<dbReference type="EMBL" id="HE601438">
    <property type="protein sequence ID" value="CAP23817.2"/>
    <property type="molecule type" value="Genomic_DNA"/>
</dbReference>